<dbReference type="EMBL" id="MWQN01000003">
    <property type="protein sequence ID" value="OPC77826.1"/>
    <property type="molecule type" value="Genomic_DNA"/>
</dbReference>
<dbReference type="AlphaFoldDB" id="A0A1T3NLW4"/>
<organism evidence="2 3">
    <name type="scientific">Embleya scabrispora</name>
    <dbReference type="NCBI Taxonomy" id="159449"/>
    <lineage>
        <taxon>Bacteria</taxon>
        <taxon>Bacillati</taxon>
        <taxon>Actinomycetota</taxon>
        <taxon>Actinomycetes</taxon>
        <taxon>Kitasatosporales</taxon>
        <taxon>Streptomycetaceae</taxon>
        <taxon>Embleya</taxon>
    </lineage>
</organism>
<dbReference type="RefSeq" id="WP_078980922.1">
    <property type="nucleotide sequence ID" value="NZ_MWQN01000003.1"/>
</dbReference>
<dbReference type="Gene3D" id="2.30.40.10">
    <property type="entry name" value="Urease, subunit C, domain 1"/>
    <property type="match status" value="1"/>
</dbReference>
<dbReference type="PANTHER" id="PTHR43135:SF3">
    <property type="entry name" value="ALPHA-D-RIBOSE 1-METHYLPHOSPHONATE 5-TRIPHOSPHATE DIPHOSPHATASE"/>
    <property type="match status" value="1"/>
</dbReference>
<dbReference type="STRING" id="159449.B4N89_36760"/>
<keyword evidence="2" id="KW-0378">Hydrolase</keyword>
<dbReference type="GO" id="GO:0016810">
    <property type="term" value="F:hydrolase activity, acting on carbon-nitrogen (but not peptide) bonds"/>
    <property type="evidence" value="ECO:0007669"/>
    <property type="project" value="InterPro"/>
</dbReference>
<dbReference type="InterPro" id="IPR032466">
    <property type="entry name" value="Metal_Hydrolase"/>
</dbReference>
<dbReference type="Gene3D" id="3.20.20.140">
    <property type="entry name" value="Metal-dependent hydrolases"/>
    <property type="match status" value="1"/>
</dbReference>
<accession>A0A1T3NLW4</accession>
<dbReference type="SUPFAM" id="SSF51338">
    <property type="entry name" value="Composite domain of metallo-dependent hydrolases"/>
    <property type="match status" value="2"/>
</dbReference>
<evidence type="ECO:0000259" key="1">
    <source>
        <dbReference type="Pfam" id="PF01979"/>
    </source>
</evidence>
<dbReference type="PANTHER" id="PTHR43135">
    <property type="entry name" value="ALPHA-D-RIBOSE 1-METHYLPHOSPHONATE 5-TRIPHOSPHATE DIPHOSPHATASE"/>
    <property type="match status" value="1"/>
</dbReference>
<sequence length="395" mass="41009">MALLITADQVLQGPAGARIKDGAVLVDGSAIVAVGPRGVVEALAGPDVERSDHPGATVLPGLINCHVHLAFDAGPDPVGTLGDTDDAALALGMADRARQLLAGGVTTARDLGDRGALAVRLRDTIAAGDLPGPRILAATAPLTPPGGHCWFLGGEVDGTAAIRDRIRRNVAAGADLIKVMASGGQMTPGGAAMWESQFDTEQLRVVVDEAHEAGLRVAAHAHGTASIVSAVDAGVDSLEHCTWLTDGVPDEREDVAARIVEQGIHVCSAMSPNWRAFIERLGPERAERSFARLRWMDGLGVRLVTGTDAGLPFSGFGDFVGALGLYEYLGFPLERIVEMATTRSAEALGLTDETGRLAPGLAADLLVVAGDPTTDLNALRDPALILARGRRHQNG</sequence>
<comment type="caution">
    <text evidence="2">The sequence shown here is derived from an EMBL/GenBank/DDBJ whole genome shotgun (WGS) entry which is preliminary data.</text>
</comment>
<dbReference type="Proteomes" id="UP000190037">
    <property type="component" value="Unassembled WGS sequence"/>
</dbReference>
<name>A0A1T3NLW4_9ACTN</name>
<dbReference type="InterPro" id="IPR006680">
    <property type="entry name" value="Amidohydro-rel"/>
</dbReference>
<gene>
    <name evidence="2" type="ORF">B4N89_36760</name>
</gene>
<evidence type="ECO:0000313" key="3">
    <source>
        <dbReference type="Proteomes" id="UP000190037"/>
    </source>
</evidence>
<proteinExistence type="predicted"/>
<dbReference type="SUPFAM" id="SSF51556">
    <property type="entry name" value="Metallo-dependent hydrolases"/>
    <property type="match status" value="1"/>
</dbReference>
<protein>
    <submittedName>
        <fullName evidence="2">Amidohydrolase</fullName>
    </submittedName>
</protein>
<dbReference type="OrthoDB" id="3514520at2"/>
<dbReference type="InterPro" id="IPR011059">
    <property type="entry name" value="Metal-dep_hydrolase_composite"/>
</dbReference>
<keyword evidence="3" id="KW-1185">Reference proteome</keyword>
<evidence type="ECO:0000313" key="2">
    <source>
        <dbReference type="EMBL" id="OPC77826.1"/>
    </source>
</evidence>
<reference evidence="2 3" key="1">
    <citation type="submission" date="2017-03" db="EMBL/GenBank/DDBJ databases">
        <title>Draft genome sequence of Streptomyces scabrisporus NF3, endophyte isolated from Amphipterygium adstringens.</title>
        <authorList>
            <person name="Vazquez M."/>
            <person name="Ceapa C.D."/>
            <person name="Rodriguez Luna D."/>
            <person name="Sanchez Esquivel S."/>
        </authorList>
    </citation>
    <scope>NUCLEOTIDE SEQUENCE [LARGE SCALE GENOMIC DNA]</scope>
    <source>
        <strain evidence="2 3">NF3</strain>
    </source>
</reference>
<dbReference type="InterPro" id="IPR051781">
    <property type="entry name" value="Metallo-dep_Hydrolase"/>
</dbReference>
<feature type="domain" description="Amidohydrolase-related" evidence="1">
    <location>
        <begin position="57"/>
        <end position="379"/>
    </location>
</feature>
<dbReference type="Pfam" id="PF01979">
    <property type="entry name" value="Amidohydro_1"/>
    <property type="match status" value="1"/>
</dbReference>